<sequence length="347" mass="39778">MNKYVERYVYDVTRRINENQRQDVKKELLTNIYDMLPDNPSDLEVEKVLKDLGKPREIAARYNNSTNNYLISPSYYDDYIRILKIAAVSLGLFVMVVNVLSIFFVSKNYGVIELITNVLSKGISGLIEGAITAALIVTIIFVIIERTTAKEKNKDWKITDLPNIPKTNEKPINKINVIVSFVFNTLFTVLFIYLIINHSKHFGWYELVEGSKSQLKLVEPLFLDNIKYFIIGFIFFAAYELGLTLYQLTINNKNLAYIIANGIKELLTVVFVTLILTTKAIINPNIFATISDKTGETLTNINKIYELATTGIIIIGIIIFLSYFAYLVYQIIKYGKNNGKNWESYYN</sequence>
<dbReference type="KEGG" id="aaxa:NCTC10138_00304"/>
<accession>A0A449BBX4</accession>
<dbReference type="OrthoDB" id="370394at2"/>
<keyword evidence="1" id="KW-1133">Transmembrane helix</keyword>
<evidence type="ECO:0000256" key="1">
    <source>
        <dbReference type="SAM" id="Phobius"/>
    </source>
</evidence>
<organism evidence="2 3">
    <name type="scientific">Haploplasma axanthum</name>
    <name type="common">Acholeplasma axanthum</name>
    <dbReference type="NCBI Taxonomy" id="29552"/>
    <lineage>
        <taxon>Bacteria</taxon>
        <taxon>Bacillati</taxon>
        <taxon>Mycoplasmatota</taxon>
        <taxon>Mollicutes</taxon>
        <taxon>Acholeplasmatales</taxon>
        <taxon>Acholeplasmataceae</taxon>
        <taxon>Haploplasma</taxon>
    </lineage>
</organism>
<keyword evidence="1" id="KW-0472">Membrane</keyword>
<name>A0A449BBX4_HAPAX</name>
<reference evidence="2 3" key="1">
    <citation type="submission" date="2019-01" db="EMBL/GenBank/DDBJ databases">
        <authorList>
            <consortium name="Pathogen Informatics"/>
        </authorList>
    </citation>
    <scope>NUCLEOTIDE SEQUENCE [LARGE SCALE GENOMIC DNA]</scope>
    <source>
        <strain evidence="2 3">NCTC10138</strain>
    </source>
</reference>
<feature type="transmembrane region" description="Helical" evidence="1">
    <location>
        <begin position="175"/>
        <end position="196"/>
    </location>
</feature>
<dbReference type="AlphaFoldDB" id="A0A449BBX4"/>
<feature type="transmembrane region" description="Helical" evidence="1">
    <location>
        <begin position="125"/>
        <end position="144"/>
    </location>
</feature>
<dbReference type="EMBL" id="LR215048">
    <property type="protein sequence ID" value="VEU79951.1"/>
    <property type="molecule type" value="Genomic_DNA"/>
</dbReference>
<dbReference type="STRING" id="1278311.GCA_000428705_00453"/>
<keyword evidence="1" id="KW-0812">Transmembrane</keyword>
<dbReference type="Proteomes" id="UP000289841">
    <property type="component" value="Chromosome"/>
</dbReference>
<gene>
    <name evidence="2" type="ORF">NCTC10138_00304</name>
</gene>
<proteinExistence type="predicted"/>
<feature type="transmembrane region" description="Helical" evidence="1">
    <location>
        <begin position="266"/>
        <end position="287"/>
    </location>
</feature>
<feature type="transmembrane region" description="Helical" evidence="1">
    <location>
        <begin position="226"/>
        <end position="246"/>
    </location>
</feature>
<evidence type="ECO:0000313" key="3">
    <source>
        <dbReference type="Proteomes" id="UP000289841"/>
    </source>
</evidence>
<feature type="transmembrane region" description="Helical" evidence="1">
    <location>
        <begin position="82"/>
        <end position="105"/>
    </location>
</feature>
<evidence type="ECO:0000313" key="2">
    <source>
        <dbReference type="EMBL" id="VEU79951.1"/>
    </source>
</evidence>
<feature type="transmembrane region" description="Helical" evidence="1">
    <location>
        <begin position="307"/>
        <end position="329"/>
    </location>
</feature>
<protein>
    <submittedName>
        <fullName evidence="2">Uncharacterized protein</fullName>
    </submittedName>
</protein>
<keyword evidence="3" id="KW-1185">Reference proteome</keyword>